<dbReference type="EMBL" id="NVUL01000104">
    <property type="protein sequence ID" value="PCI74339.1"/>
    <property type="molecule type" value="Genomic_DNA"/>
</dbReference>
<comment type="caution">
    <text evidence="1">The sequence shown here is derived from an EMBL/GenBank/DDBJ whole genome shotgun (WGS) entry which is preliminary data.</text>
</comment>
<dbReference type="SUPFAM" id="SSF52218">
    <property type="entry name" value="Flavoproteins"/>
    <property type="match status" value="1"/>
</dbReference>
<name>A0A2A4WWU7_9GAMM</name>
<evidence type="ECO:0008006" key="3">
    <source>
        <dbReference type="Google" id="ProtNLM"/>
    </source>
</evidence>
<evidence type="ECO:0000313" key="2">
    <source>
        <dbReference type="Proteomes" id="UP000218767"/>
    </source>
</evidence>
<dbReference type="AlphaFoldDB" id="A0A2A4WWU7"/>
<proteinExistence type="predicted"/>
<organism evidence="1 2">
    <name type="scientific">SAR86 cluster bacterium</name>
    <dbReference type="NCBI Taxonomy" id="2030880"/>
    <lineage>
        <taxon>Bacteria</taxon>
        <taxon>Pseudomonadati</taxon>
        <taxon>Pseudomonadota</taxon>
        <taxon>Gammaproteobacteria</taxon>
        <taxon>SAR86 cluster</taxon>
    </lineage>
</organism>
<protein>
    <recommendedName>
        <fullName evidence="3">Flavodoxin-like domain-containing protein</fullName>
    </recommendedName>
</protein>
<evidence type="ECO:0000313" key="1">
    <source>
        <dbReference type="EMBL" id="PCI74339.1"/>
    </source>
</evidence>
<reference evidence="2" key="1">
    <citation type="submission" date="2017-08" db="EMBL/GenBank/DDBJ databases">
        <title>A dynamic microbial community with high functional redundancy inhabits the cold, oxic subseafloor aquifer.</title>
        <authorList>
            <person name="Tully B.J."/>
            <person name="Wheat C.G."/>
            <person name="Glazer B.T."/>
            <person name="Huber J.A."/>
        </authorList>
    </citation>
    <scope>NUCLEOTIDE SEQUENCE [LARGE SCALE GENOMIC DNA]</scope>
</reference>
<sequence length="87" mass="10063">MAWLIKFQDPKLPVPWGNIVKYLVIYSIVRDQSYDIVDFIADQIKEAGHDVDLIDCEIVNPYISKFKRDAIILVGVVNQGKYQDNFC</sequence>
<accession>A0A2A4WWU7</accession>
<gene>
    <name evidence="1" type="ORF">COB20_15215</name>
</gene>
<dbReference type="Proteomes" id="UP000218767">
    <property type="component" value="Unassembled WGS sequence"/>
</dbReference>
<dbReference type="InterPro" id="IPR029039">
    <property type="entry name" value="Flavoprotein-like_sf"/>
</dbReference>